<comment type="caution">
    <text evidence="1">The sequence shown here is derived from an EMBL/GenBank/DDBJ whole genome shotgun (WGS) entry which is preliminary data.</text>
</comment>
<feature type="non-terminal residue" evidence="1">
    <location>
        <position position="1"/>
    </location>
</feature>
<evidence type="ECO:0000313" key="2">
    <source>
        <dbReference type="Proteomes" id="UP000824120"/>
    </source>
</evidence>
<reference evidence="1 2" key="1">
    <citation type="submission" date="2020-09" db="EMBL/GenBank/DDBJ databases">
        <title>De no assembly of potato wild relative species, Solanum commersonii.</title>
        <authorList>
            <person name="Cho K."/>
        </authorList>
    </citation>
    <scope>NUCLEOTIDE SEQUENCE [LARGE SCALE GENOMIC DNA]</scope>
    <source>
        <strain evidence="1">LZ3.2</strain>
        <tissue evidence="1">Leaf</tissue>
    </source>
</reference>
<evidence type="ECO:0000313" key="1">
    <source>
        <dbReference type="EMBL" id="KAG5614644.1"/>
    </source>
</evidence>
<accession>A0A9J5ZRH7</accession>
<protein>
    <submittedName>
        <fullName evidence="1">Uncharacterized protein</fullName>
    </submittedName>
</protein>
<dbReference type="AlphaFoldDB" id="A0A9J5ZRH7"/>
<dbReference type="EMBL" id="JACXVP010000003">
    <property type="protein sequence ID" value="KAG5614644.1"/>
    <property type="molecule type" value="Genomic_DNA"/>
</dbReference>
<name>A0A9J5ZRH7_SOLCO</name>
<keyword evidence="2" id="KW-1185">Reference proteome</keyword>
<dbReference type="Proteomes" id="UP000824120">
    <property type="component" value="Chromosome 3"/>
</dbReference>
<organism evidence="1 2">
    <name type="scientific">Solanum commersonii</name>
    <name type="common">Commerson's wild potato</name>
    <name type="synonym">Commerson's nightshade</name>
    <dbReference type="NCBI Taxonomy" id="4109"/>
    <lineage>
        <taxon>Eukaryota</taxon>
        <taxon>Viridiplantae</taxon>
        <taxon>Streptophyta</taxon>
        <taxon>Embryophyta</taxon>
        <taxon>Tracheophyta</taxon>
        <taxon>Spermatophyta</taxon>
        <taxon>Magnoliopsida</taxon>
        <taxon>eudicotyledons</taxon>
        <taxon>Gunneridae</taxon>
        <taxon>Pentapetalae</taxon>
        <taxon>asterids</taxon>
        <taxon>lamiids</taxon>
        <taxon>Solanales</taxon>
        <taxon>Solanaceae</taxon>
        <taxon>Solanoideae</taxon>
        <taxon>Solaneae</taxon>
        <taxon>Solanum</taxon>
    </lineage>
</organism>
<proteinExistence type="predicted"/>
<sequence>INDASCKDSVVATFIDFSDAGPITRCMFKTSGLDESEYFTSLEMARKSKYQMTFVTTNHCLMNFLNLTSISYIDDKNFQIAQLMSKLDLYNPREPCHNLTTQEKVDVDSPDTLVDF</sequence>
<gene>
    <name evidence="1" type="ORF">H5410_014468</name>
</gene>